<dbReference type="Proteomes" id="UP000766595">
    <property type="component" value="Unassembled WGS sequence"/>
</dbReference>
<dbReference type="Pfam" id="PF01613">
    <property type="entry name" value="Flavin_Reduct"/>
    <property type="match status" value="1"/>
</dbReference>
<name>A0A947CZI3_9HYPH</name>
<dbReference type="EMBL" id="JAHHZF010000001">
    <property type="protein sequence ID" value="MBT9288148.1"/>
    <property type="molecule type" value="Genomic_DNA"/>
</dbReference>
<dbReference type="InterPro" id="IPR002563">
    <property type="entry name" value="Flavin_Rdtase-like_dom"/>
</dbReference>
<feature type="domain" description="Flavin reductase like" evidence="2">
    <location>
        <begin position="20"/>
        <end position="167"/>
    </location>
</feature>
<evidence type="ECO:0000259" key="2">
    <source>
        <dbReference type="SMART" id="SM00903"/>
    </source>
</evidence>
<keyword evidence="4" id="KW-1185">Reference proteome</keyword>
<dbReference type="GO" id="GO:0042602">
    <property type="term" value="F:riboflavin reductase (NADPH) activity"/>
    <property type="evidence" value="ECO:0007669"/>
    <property type="project" value="TreeGrafter"/>
</dbReference>
<dbReference type="InterPro" id="IPR012349">
    <property type="entry name" value="Split_barrel_FMN-bd"/>
</dbReference>
<evidence type="ECO:0000256" key="1">
    <source>
        <dbReference type="ARBA" id="ARBA00023002"/>
    </source>
</evidence>
<protein>
    <submittedName>
        <fullName evidence="3">Flavin reductase</fullName>
    </submittedName>
</protein>
<dbReference type="Gene3D" id="2.30.110.10">
    <property type="entry name" value="Electron Transport, Fmn-binding Protein, Chain A"/>
    <property type="match status" value="1"/>
</dbReference>
<evidence type="ECO:0000313" key="4">
    <source>
        <dbReference type="Proteomes" id="UP000766595"/>
    </source>
</evidence>
<evidence type="ECO:0000313" key="3">
    <source>
        <dbReference type="EMBL" id="MBT9288148.1"/>
    </source>
</evidence>
<comment type="caution">
    <text evidence="3">The sequence shown here is derived from an EMBL/GenBank/DDBJ whole genome shotgun (WGS) entry which is preliminary data.</text>
</comment>
<dbReference type="GO" id="GO:0010181">
    <property type="term" value="F:FMN binding"/>
    <property type="evidence" value="ECO:0007669"/>
    <property type="project" value="InterPro"/>
</dbReference>
<dbReference type="GO" id="GO:0006208">
    <property type="term" value="P:pyrimidine nucleobase catabolic process"/>
    <property type="evidence" value="ECO:0007669"/>
    <property type="project" value="TreeGrafter"/>
</dbReference>
<sequence length="169" mass="17063">MVRIAADGEHVDGKTFRDAMSRIATAVHVVATDGPAGLGGATMTAVASVTDTPPTLLICLNHGSTANALIKANGVFCVSVLPAEARALAEIFSGRTGLHGRERFTAGVWSRLVTGAPALDGARVAIDCHVSGVSEVGTHSVIFGAVAAVRSGADGPALAYLDRAFASLA</sequence>
<dbReference type="InterPro" id="IPR050268">
    <property type="entry name" value="NADH-dep_flavin_reductase"/>
</dbReference>
<dbReference type="PANTHER" id="PTHR30466">
    <property type="entry name" value="FLAVIN REDUCTASE"/>
    <property type="match status" value="1"/>
</dbReference>
<reference evidence="3 4" key="1">
    <citation type="submission" date="2021-06" db="EMBL/GenBank/DDBJ databases">
        <authorList>
            <person name="Grouzdev D.S."/>
            <person name="Koziaeva V."/>
        </authorList>
    </citation>
    <scope>NUCLEOTIDE SEQUENCE [LARGE SCALE GENOMIC DNA]</scope>
    <source>
        <strain evidence="3 4">22</strain>
    </source>
</reference>
<organism evidence="3 4">
    <name type="scientific">Prosthecodimorpha staleyi</name>
    <dbReference type="NCBI Taxonomy" id="2840188"/>
    <lineage>
        <taxon>Bacteria</taxon>
        <taxon>Pseudomonadati</taxon>
        <taxon>Pseudomonadota</taxon>
        <taxon>Alphaproteobacteria</taxon>
        <taxon>Hyphomicrobiales</taxon>
        <taxon>Ancalomicrobiaceae</taxon>
        <taxon>Prosthecodimorpha</taxon>
    </lineage>
</organism>
<dbReference type="SUPFAM" id="SSF50475">
    <property type="entry name" value="FMN-binding split barrel"/>
    <property type="match status" value="1"/>
</dbReference>
<dbReference type="PANTHER" id="PTHR30466:SF1">
    <property type="entry name" value="FMN REDUCTASE (NADH) RUTF"/>
    <property type="match status" value="1"/>
</dbReference>
<dbReference type="AlphaFoldDB" id="A0A947CZI3"/>
<proteinExistence type="predicted"/>
<gene>
    <name evidence="3" type="ORF">KL771_01720</name>
</gene>
<dbReference type="SMART" id="SM00903">
    <property type="entry name" value="Flavin_Reduct"/>
    <property type="match status" value="1"/>
</dbReference>
<keyword evidence="1" id="KW-0560">Oxidoreductase</keyword>
<accession>A0A947CZI3</accession>